<proteinExistence type="predicted"/>
<dbReference type="EMBL" id="BAAAME010000004">
    <property type="protein sequence ID" value="GAA1742575.1"/>
    <property type="molecule type" value="Genomic_DNA"/>
</dbReference>
<evidence type="ECO:0000256" key="2">
    <source>
        <dbReference type="ARBA" id="ARBA00022448"/>
    </source>
</evidence>
<dbReference type="PANTHER" id="PTHR42718">
    <property type="entry name" value="MAJOR FACILITATOR SUPERFAMILY MULTIDRUG TRANSPORTER MFSC"/>
    <property type="match status" value="1"/>
</dbReference>
<dbReference type="CDD" id="cd17321">
    <property type="entry name" value="MFS_MMR_MDR_like"/>
    <property type="match status" value="1"/>
</dbReference>
<feature type="transmembrane region" description="Helical" evidence="6">
    <location>
        <begin position="113"/>
        <end position="138"/>
    </location>
</feature>
<feature type="transmembrane region" description="Helical" evidence="6">
    <location>
        <begin position="455"/>
        <end position="474"/>
    </location>
</feature>
<keyword evidence="2" id="KW-0813">Transport</keyword>
<keyword evidence="4 6" id="KW-1133">Transmembrane helix</keyword>
<feature type="transmembrane region" description="Helical" evidence="6">
    <location>
        <begin position="57"/>
        <end position="76"/>
    </location>
</feature>
<feature type="transmembrane region" description="Helical" evidence="6">
    <location>
        <begin position="343"/>
        <end position="361"/>
    </location>
</feature>
<dbReference type="PROSITE" id="PS00216">
    <property type="entry name" value="SUGAR_TRANSPORT_1"/>
    <property type="match status" value="1"/>
</dbReference>
<dbReference type="Proteomes" id="UP001501057">
    <property type="component" value="Unassembled WGS sequence"/>
</dbReference>
<feature type="transmembrane region" description="Helical" evidence="6">
    <location>
        <begin position="88"/>
        <end position="107"/>
    </location>
</feature>
<dbReference type="PANTHER" id="PTHR42718:SF9">
    <property type="entry name" value="MAJOR FACILITATOR SUPERFAMILY MULTIDRUG TRANSPORTER MFSC"/>
    <property type="match status" value="1"/>
</dbReference>
<sequence length="483" mass="50342">MTTTTTPTPSRTYPSLRAAWIPLAALCLAFFVEMVDNTLLTIALPTIGRDLGGETTTLQWITGAYSLTFGGLLLTAGATADRLGRRRVLLVGLAAFGVLSLLVVLVSTAGELIALRAGLGICAAAMAPITNSLVFRLFEEQALRMRAMTLMIVVGMSGFVLGPLLGGTALAHVSWEWLLVVNAPIALIAGIGVWKGVAPDRREDLTDDRLDLPGALLSIAAIGLACYTLTNAVEHGWLAATTLLTATGAAAALAGFVWHERRTPSPMLDLHLFRNATVRGASIAQIGTSIAMAGVMFGLILHFQYAYGWSPVRAGLANLPLIVTMILASPLSESLAKRFGHRIACLIGAGLLSASLVAMAWGVEHGYLAIAASMVVMTIGLRTVMTICAVALVDAMPANRTSMGTALNDTAQEVGTSVGTAVVGTLIAVLVTTHLPSGAWSADLVASFFHGERVLFGALAVVVGAVVGWGALTLTDSHSVEEH</sequence>
<evidence type="ECO:0000256" key="4">
    <source>
        <dbReference type="ARBA" id="ARBA00022989"/>
    </source>
</evidence>
<comment type="subcellular location">
    <subcellularLocation>
        <location evidence="1">Cell membrane</location>
        <topology evidence="1">Multi-pass membrane protein</topology>
    </subcellularLocation>
</comment>
<evidence type="ECO:0000313" key="9">
    <source>
        <dbReference type="Proteomes" id="UP001501057"/>
    </source>
</evidence>
<protein>
    <submittedName>
        <fullName evidence="8">MFS transporter</fullName>
    </submittedName>
</protein>
<comment type="caution">
    <text evidence="8">The sequence shown here is derived from an EMBL/GenBank/DDBJ whole genome shotgun (WGS) entry which is preliminary data.</text>
</comment>
<reference evidence="8 9" key="1">
    <citation type="journal article" date="2019" name="Int. J. Syst. Evol. Microbiol.">
        <title>The Global Catalogue of Microorganisms (GCM) 10K type strain sequencing project: providing services to taxonomists for standard genome sequencing and annotation.</title>
        <authorList>
            <consortium name="The Broad Institute Genomics Platform"/>
            <consortium name="The Broad Institute Genome Sequencing Center for Infectious Disease"/>
            <person name="Wu L."/>
            <person name="Ma J."/>
        </authorList>
    </citation>
    <scope>NUCLEOTIDE SEQUENCE [LARGE SCALE GENOMIC DNA]</scope>
    <source>
        <strain evidence="8 9">JCM 13518</strain>
    </source>
</reference>
<accession>A0ABN2JXP9</accession>
<evidence type="ECO:0000256" key="5">
    <source>
        <dbReference type="ARBA" id="ARBA00023136"/>
    </source>
</evidence>
<keyword evidence="3 6" id="KW-0812">Transmembrane</keyword>
<evidence type="ECO:0000256" key="1">
    <source>
        <dbReference type="ARBA" id="ARBA00004651"/>
    </source>
</evidence>
<feature type="transmembrane region" description="Helical" evidence="6">
    <location>
        <begin position="280"/>
        <end position="305"/>
    </location>
</feature>
<feature type="transmembrane region" description="Helical" evidence="6">
    <location>
        <begin position="236"/>
        <end position="259"/>
    </location>
</feature>
<keyword evidence="5 6" id="KW-0472">Membrane</keyword>
<feature type="transmembrane region" description="Helical" evidence="6">
    <location>
        <begin position="367"/>
        <end position="393"/>
    </location>
</feature>
<feature type="transmembrane region" description="Helical" evidence="6">
    <location>
        <begin position="311"/>
        <end position="331"/>
    </location>
</feature>
<feature type="transmembrane region" description="Helical" evidence="6">
    <location>
        <begin position="177"/>
        <end position="198"/>
    </location>
</feature>
<dbReference type="PROSITE" id="PS50850">
    <property type="entry name" value="MFS"/>
    <property type="match status" value="1"/>
</dbReference>
<feature type="domain" description="Major facilitator superfamily (MFS) profile" evidence="7">
    <location>
        <begin position="22"/>
        <end position="476"/>
    </location>
</feature>
<dbReference type="Gene3D" id="1.20.1720.10">
    <property type="entry name" value="Multidrug resistance protein D"/>
    <property type="match status" value="1"/>
</dbReference>
<feature type="transmembrane region" description="Helical" evidence="6">
    <location>
        <begin position="20"/>
        <end position="45"/>
    </location>
</feature>
<evidence type="ECO:0000256" key="6">
    <source>
        <dbReference type="SAM" id="Phobius"/>
    </source>
</evidence>
<dbReference type="InterPro" id="IPR011701">
    <property type="entry name" value="MFS"/>
</dbReference>
<dbReference type="SUPFAM" id="SSF103473">
    <property type="entry name" value="MFS general substrate transporter"/>
    <property type="match status" value="1"/>
</dbReference>
<dbReference type="InterPro" id="IPR020846">
    <property type="entry name" value="MFS_dom"/>
</dbReference>
<evidence type="ECO:0000259" key="7">
    <source>
        <dbReference type="PROSITE" id="PS50850"/>
    </source>
</evidence>
<dbReference type="Gene3D" id="1.20.1250.20">
    <property type="entry name" value="MFS general substrate transporter like domains"/>
    <property type="match status" value="1"/>
</dbReference>
<feature type="transmembrane region" description="Helical" evidence="6">
    <location>
        <begin position="414"/>
        <end position="435"/>
    </location>
</feature>
<dbReference type="InterPro" id="IPR005829">
    <property type="entry name" value="Sugar_transporter_CS"/>
</dbReference>
<name>A0ABN2JXP9_9ACTN</name>
<dbReference type="RefSeq" id="WP_344201686.1">
    <property type="nucleotide sequence ID" value="NZ_BAAAME010000004.1"/>
</dbReference>
<feature type="transmembrane region" description="Helical" evidence="6">
    <location>
        <begin position="210"/>
        <end position="230"/>
    </location>
</feature>
<keyword evidence="9" id="KW-1185">Reference proteome</keyword>
<organism evidence="8 9">
    <name type="scientific">Aeromicrobium alkaliterrae</name>
    <dbReference type="NCBI Taxonomy" id="302168"/>
    <lineage>
        <taxon>Bacteria</taxon>
        <taxon>Bacillati</taxon>
        <taxon>Actinomycetota</taxon>
        <taxon>Actinomycetes</taxon>
        <taxon>Propionibacteriales</taxon>
        <taxon>Nocardioidaceae</taxon>
        <taxon>Aeromicrobium</taxon>
    </lineage>
</organism>
<dbReference type="Pfam" id="PF07690">
    <property type="entry name" value="MFS_1"/>
    <property type="match status" value="1"/>
</dbReference>
<evidence type="ECO:0000313" key="8">
    <source>
        <dbReference type="EMBL" id="GAA1742575.1"/>
    </source>
</evidence>
<feature type="transmembrane region" description="Helical" evidence="6">
    <location>
        <begin position="150"/>
        <end position="171"/>
    </location>
</feature>
<evidence type="ECO:0000256" key="3">
    <source>
        <dbReference type="ARBA" id="ARBA00022692"/>
    </source>
</evidence>
<dbReference type="InterPro" id="IPR036259">
    <property type="entry name" value="MFS_trans_sf"/>
</dbReference>
<gene>
    <name evidence="8" type="ORF">GCM10009710_23400</name>
</gene>